<proteinExistence type="predicted"/>
<protein>
    <submittedName>
        <fullName evidence="1">Uncharacterized protein</fullName>
    </submittedName>
</protein>
<comment type="caution">
    <text evidence="1">The sequence shown here is derived from an EMBL/GenBank/DDBJ whole genome shotgun (WGS) entry which is preliminary data.</text>
</comment>
<keyword evidence="2" id="KW-1185">Reference proteome</keyword>
<evidence type="ECO:0000313" key="2">
    <source>
        <dbReference type="Proteomes" id="UP000316238"/>
    </source>
</evidence>
<dbReference type="EMBL" id="NQJD01000027">
    <property type="protein sequence ID" value="TAA74419.1"/>
    <property type="molecule type" value="Genomic_DNA"/>
</dbReference>
<name>A0A521G075_9BACT</name>
<evidence type="ECO:0000313" key="1">
    <source>
        <dbReference type="EMBL" id="TAA74419.1"/>
    </source>
</evidence>
<accession>A0A521G075</accession>
<sequence length="112" mass="12276">MEMDIKKTMIAILCLSVIFFSVANLFAFEDITTKIKKAYTNEEGALLIQAEAANGSPDGWLKVGSNNLVSNPAARMMYATALIALTTGKTCWVRIIPTAEGYWVADRISINQ</sequence>
<gene>
    <name evidence="1" type="ORF">CDV28_12722</name>
</gene>
<dbReference type="Proteomes" id="UP000316238">
    <property type="component" value="Unassembled WGS sequence"/>
</dbReference>
<reference evidence="1" key="1">
    <citation type="submission" date="2017-07" db="EMBL/GenBank/DDBJ databases">
        <title>The cable genome - Insights into the physiology and evolution of filamentous bacteria capable of sulfide oxidation via long distance electron transfer.</title>
        <authorList>
            <person name="Thorup C."/>
            <person name="Bjerg J.T."/>
            <person name="Schreiber L."/>
            <person name="Nielsen L.P."/>
            <person name="Kjeldsen K.U."/>
            <person name="Boesen T."/>
            <person name="Boggild A."/>
            <person name="Meysman F."/>
            <person name="Geelhoed J."/>
            <person name="Schramm A."/>
        </authorList>
    </citation>
    <scope>NUCLEOTIDE SEQUENCE [LARGE SCALE GENOMIC DNA]</scope>
    <source>
        <strain evidence="1">GS</strain>
    </source>
</reference>
<organism evidence="1 2">
    <name type="scientific">Candidatus Electronema aureum</name>
    <dbReference type="NCBI Taxonomy" id="2005002"/>
    <lineage>
        <taxon>Bacteria</taxon>
        <taxon>Pseudomonadati</taxon>
        <taxon>Thermodesulfobacteriota</taxon>
        <taxon>Desulfobulbia</taxon>
        <taxon>Desulfobulbales</taxon>
        <taxon>Desulfobulbaceae</taxon>
        <taxon>Candidatus Electronema</taxon>
    </lineage>
</organism>
<dbReference type="AlphaFoldDB" id="A0A521G075"/>